<protein>
    <submittedName>
        <fullName evidence="1">Uncharacterized protein</fullName>
    </submittedName>
</protein>
<evidence type="ECO:0000313" key="2">
    <source>
        <dbReference type="Proteomes" id="UP000252419"/>
    </source>
</evidence>
<dbReference type="RefSeq" id="WP_114121898.1">
    <property type="nucleotide sequence ID" value="NZ_JPWA01000011.1"/>
</dbReference>
<evidence type="ECO:0000313" key="1">
    <source>
        <dbReference type="EMBL" id="RCK05960.1"/>
    </source>
</evidence>
<accession>A0A367UD99</accession>
<sequence>MQHIPITTCRKSENPMQPVGKLVAMDDHCLLAGSETGMMENLVVLILGLYLGQRKQRAMPWMALRYSIPFKQAEARIVPWMRKYFEFCECLPDRLLLSGVMYPEPDNRSACYSL</sequence>
<name>A0A367UD99_9PROT</name>
<keyword evidence="2" id="KW-1185">Reference proteome</keyword>
<organism evidence="1 2">
    <name type="scientific">Thalassospira xianhensis MCCC 1A02616</name>
    <dbReference type="NCBI Taxonomy" id="1177929"/>
    <lineage>
        <taxon>Bacteria</taxon>
        <taxon>Pseudomonadati</taxon>
        <taxon>Pseudomonadota</taxon>
        <taxon>Alphaproteobacteria</taxon>
        <taxon>Rhodospirillales</taxon>
        <taxon>Thalassospiraceae</taxon>
        <taxon>Thalassospira</taxon>
    </lineage>
</organism>
<proteinExistence type="predicted"/>
<dbReference type="Proteomes" id="UP000252419">
    <property type="component" value="Unassembled WGS sequence"/>
</dbReference>
<dbReference type="AlphaFoldDB" id="A0A367UD99"/>
<gene>
    <name evidence="1" type="ORF">TH5_11300</name>
</gene>
<dbReference type="EMBL" id="JPWA01000011">
    <property type="protein sequence ID" value="RCK05960.1"/>
    <property type="molecule type" value="Genomic_DNA"/>
</dbReference>
<comment type="caution">
    <text evidence="1">The sequence shown here is derived from an EMBL/GenBank/DDBJ whole genome shotgun (WGS) entry which is preliminary data.</text>
</comment>
<reference evidence="1 2" key="1">
    <citation type="submission" date="2014-07" db="EMBL/GenBank/DDBJ databases">
        <title>Draft genome sequence of Thalassospira xianhensis P-4 (MCCC 1A02616).</title>
        <authorList>
            <person name="Lai Q."/>
            <person name="Shao Z."/>
        </authorList>
    </citation>
    <scope>NUCLEOTIDE SEQUENCE [LARGE SCALE GENOMIC DNA]</scope>
    <source>
        <strain evidence="1 2">MCCC 1A02616</strain>
    </source>
</reference>